<proteinExistence type="inferred from homology"/>
<evidence type="ECO:0000256" key="5">
    <source>
        <dbReference type="ARBA" id="ARBA00022692"/>
    </source>
</evidence>
<gene>
    <name evidence="11" type="ORF">C7446_2054</name>
</gene>
<keyword evidence="7 9" id="KW-0472">Membrane</keyword>
<dbReference type="Proteomes" id="UP000281975">
    <property type="component" value="Unassembled WGS sequence"/>
</dbReference>
<dbReference type="PANTHER" id="PTHR22911">
    <property type="entry name" value="ACYL-MALONYL CONDENSING ENZYME-RELATED"/>
    <property type="match status" value="1"/>
</dbReference>
<dbReference type="EMBL" id="RBIN01000005">
    <property type="protein sequence ID" value="RKR03529.1"/>
    <property type="molecule type" value="Genomic_DNA"/>
</dbReference>
<keyword evidence="3" id="KW-0813">Transport</keyword>
<evidence type="ECO:0000259" key="10">
    <source>
        <dbReference type="Pfam" id="PF00892"/>
    </source>
</evidence>
<evidence type="ECO:0000256" key="4">
    <source>
        <dbReference type="ARBA" id="ARBA00022475"/>
    </source>
</evidence>
<evidence type="ECO:0000256" key="7">
    <source>
        <dbReference type="ARBA" id="ARBA00023136"/>
    </source>
</evidence>
<dbReference type="GO" id="GO:0005886">
    <property type="term" value="C:plasma membrane"/>
    <property type="evidence" value="ECO:0007669"/>
    <property type="project" value="UniProtKB-SubCell"/>
</dbReference>
<feature type="transmembrane region" description="Helical" evidence="9">
    <location>
        <begin position="130"/>
        <end position="147"/>
    </location>
</feature>
<evidence type="ECO:0000256" key="8">
    <source>
        <dbReference type="SAM" id="MobiDB-lite"/>
    </source>
</evidence>
<comment type="similarity">
    <text evidence="2">Belongs to the EamA transporter family.</text>
</comment>
<dbReference type="InterPro" id="IPR000620">
    <property type="entry name" value="EamA_dom"/>
</dbReference>
<dbReference type="RefSeq" id="WP_121172996.1">
    <property type="nucleotide sequence ID" value="NZ_RBIN01000005.1"/>
</dbReference>
<feature type="transmembrane region" description="Helical" evidence="9">
    <location>
        <begin position="40"/>
        <end position="58"/>
    </location>
</feature>
<evidence type="ECO:0000256" key="1">
    <source>
        <dbReference type="ARBA" id="ARBA00004651"/>
    </source>
</evidence>
<feature type="transmembrane region" description="Helical" evidence="9">
    <location>
        <begin position="106"/>
        <end position="123"/>
    </location>
</feature>
<keyword evidence="4" id="KW-1003">Cell membrane</keyword>
<dbReference type="InterPro" id="IPR037185">
    <property type="entry name" value="EmrE-like"/>
</dbReference>
<reference evidence="11 12" key="1">
    <citation type="submission" date="2018-10" db="EMBL/GenBank/DDBJ databases">
        <title>Genomic Encyclopedia of Type Strains, Phase IV (KMG-IV): sequencing the most valuable type-strain genomes for metagenomic binning, comparative biology and taxonomic classification.</title>
        <authorList>
            <person name="Goeker M."/>
        </authorList>
    </citation>
    <scope>NUCLEOTIDE SEQUENCE [LARGE SCALE GENOMIC DNA]</scope>
    <source>
        <strain evidence="11 12">DSM 23229</strain>
    </source>
</reference>
<feature type="transmembrane region" description="Helical" evidence="9">
    <location>
        <begin position="213"/>
        <end position="234"/>
    </location>
</feature>
<comment type="subcellular location">
    <subcellularLocation>
        <location evidence="1">Cell membrane</location>
        <topology evidence="1">Multi-pass membrane protein</topology>
    </subcellularLocation>
</comment>
<feature type="transmembrane region" description="Helical" evidence="9">
    <location>
        <begin position="181"/>
        <end position="201"/>
    </location>
</feature>
<evidence type="ECO:0000256" key="6">
    <source>
        <dbReference type="ARBA" id="ARBA00022989"/>
    </source>
</evidence>
<dbReference type="Pfam" id="PF00892">
    <property type="entry name" value="EamA"/>
    <property type="match status" value="2"/>
</dbReference>
<evidence type="ECO:0000256" key="3">
    <source>
        <dbReference type="ARBA" id="ARBA00022448"/>
    </source>
</evidence>
<feature type="transmembrane region" description="Helical" evidence="9">
    <location>
        <begin position="9"/>
        <end position="28"/>
    </location>
</feature>
<dbReference type="NCBIfam" id="TIGR00688">
    <property type="entry name" value="rarD"/>
    <property type="match status" value="1"/>
</dbReference>
<evidence type="ECO:0000256" key="9">
    <source>
        <dbReference type="SAM" id="Phobius"/>
    </source>
</evidence>
<dbReference type="AlphaFoldDB" id="A0A420WWP4"/>
<evidence type="ECO:0000256" key="2">
    <source>
        <dbReference type="ARBA" id="ARBA00007362"/>
    </source>
</evidence>
<evidence type="ECO:0000313" key="12">
    <source>
        <dbReference type="Proteomes" id="UP000281975"/>
    </source>
</evidence>
<feature type="domain" description="EamA" evidence="10">
    <location>
        <begin position="10"/>
        <end position="146"/>
    </location>
</feature>
<dbReference type="PANTHER" id="PTHR22911:SF137">
    <property type="entry name" value="SOLUTE CARRIER FAMILY 35 MEMBER G2-RELATED"/>
    <property type="match status" value="1"/>
</dbReference>
<keyword evidence="6 9" id="KW-1133">Transmembrane helix</keyword>
<organism evidence="11 12">
    <name type="scientific">Kushneria sinocarnis</name>
    <dbReference type="NCBI Taxonomy" id="595502"/>
    <lineage>
        <taxon>Bacteria</taxon>
        <taxon>Pseudomonadati</taxon>
        <taxon>Pseudomonadota</taxon>
        <taxon>Gammaproteobacteria</taxon>
        <taxon>Oceanospirillales</taxon>
        <taxon>Halomonadaceae</taxon>
        <taxon>Kushneria</taxon>
    </lineage>
</organism>
<dbReference type="OrthoDB" id="369870at2"/>
<protein>
    <submittedName>
        <fullName evidence="11">Chloramphenicol-sensitive protein RarD</fullName>
    </submittedName>
</protein>
<name>A0A420WWP4_9GAMM</name>
<evidence type="ECO:0000313" key="11">
    <source>
        <dbReference type="EMBL" id="RKR03529.1"/>
    </source>
</evidence>
<feature type="region of interest" description="Disordered" evidence="8">
    <location>
        <begin position="295"/>
        <end position="318"/>
    </location>
</feature>
<comment type="caution">
    <text evidence="11">The sequence shown here is derived from an EMBL/GenBank/DDBJ whole genome shotgun (WGS) entry which is preliminary data.</text>
</comment>
<feature type="domain" description="EamA" evidence="10">
    <location>
        <begin position="156"/>
        <end position="286"/>
    </location>
</feature>
<sequence length="318" mass="35118">MSQSRDQAVGLLSAFGCFLLWGFLPLYFHLIGPTVSAWEILIHRVLWAAVLLALFVLLSRRARRVRDALCTPRLLLALIATATLIGCNWGTFIWAVTSNHVLQTSLGYYINPLLNVLLGCLFLRERLRPLQWLAVAIATVGVLIMVIGYGEVPWVSLALAGCFALYGLIRKQLTVDSITGLFIETLLLLPFALSWLGWLYAHHEAVFLTTRGSIDLLLFGCGVVTIFPLVFFAMGARRLKLGTIGLIQYMTPTLHLLTGVFLFEEPFRQSDLITFACIWLGLALYTTDTLRGQRQDRGGAAAPGSHAPRADTEGEGQA</sequence>
<feature type="transmembrane region" description="Helical" evidence="9">
    <location>
        <begin position="246"/>
        <end position="263"/>
    </location>
</feature>
<dbReference type="SUPFAM" id="SSF103481">
    <property type="entry name" value="Multidrug resistance efflux transporter EmrE"/>
    <property type="match status" value="2"/>
</dbReference>
<accession>A0A420WWP4</accession>
<keyword evidence="5 9" id="KW-0812">Transmembrane</keyword>
<dbReference type="InterPro" id="IPR004626">
    <property type="entry name" value="RarD"/>
</dbReference>
<feature type="transmembrane region" description="Helical" evidence="9">
    <location>
        <begin position="153"/>
        <end position="169"/>
    </location>
</feature>
<keyword evidence="12" id="KW-1185">Reference proteome</keyword>
<dbReference type="PROSITE" id="PS51257">
    <property type="entry name" value="PROKAR_LIPOPROTEIN"/>
    <property type="match status" value="1"/>
</dbReference>
<feature type="transmembrane region" description="Helical" evidence="9">
    <location>
        <begin position="74"/>
        <end position="94"/>
    </location>
</feature>